<proteinExistence type="predicted"/>
<dbReference type="AlphaFoldDB" id="A0A9D9ER00"/>
<evidence type="ECO:0000313" key="1">
    <source>
        <dbReference type="EMBL" id="MBO8452038.1"/>
    </source>
</evidence>
<accession>A0A9D9ER00</accession>
<reference evidence="1" key="2">
    <citation type="journal article" date="2021" name="PeerJ">
        <title>Extensive microbial diversity within the chicken gut microbiome revealed by metagenomics and culture.</title>
        <authorList>
            <person name="Gilroy R."/>
            <person name="Ravi A."/>
            <person name="Getino M."/>
            <person name="Pursley I."/>
            <person name="Horton D.L."/>
            <person name="Alikhan N.F."/>
            <person name="Baker D."/>
            <person name="Gharbi K."/>
            <person name="Hall N."/>
            <person name="Watson M."/>
            <person name="Adriaenssens E.M."/>
            <person name="Foster-Nyarko E."/>
            <person name="Jarju S."/>
            <person name="Secka A."/>
            <person name="Antonio M."/>
            <person name="Oren A."/>
            <person name="Chaudhuri R.R."/>
            <person name="La Ragione R."/>
            <person name="Hildebrand F."/>
            <person name="Pallen M.J."/>
        </authorList>
    </citation>
    <scope>NUCLEOTIDE SEQUENCE</scope>
    <source>
        <strain evidence="1">B1-20833</strain>
    </source>
</reference>
<dbReference type="PROSITE" id="PS51257">
    <property type="entry name" value="PROKAR_LIPOPROTEIN"/>
    <property type="match status" value="1"/>
</dbReference>
<organism evidence="1 2">
    <name type="scientific">Candidatus Cryptobacteroides intestinavium</name>
    <dbReference type="NCBI Taxonomy" id="2840766"/>
    <lineage>
        <taxon>Bacteria</taxon>
        <taxon>Pseudomonadati</taxon>
        <taxon>Bacteroidota</taxon>
        <taxon>Bacteroidia</taxon>
        <taxon>Bacteroidales</taxon>
        <taxon>Candidatus Cryptobacteroides</taxon>
    </lineage>
</organism>
<name>A0A9D9ER00_9BACT</name>
<gene>
    <name evidence="1" type="ORF">IAC06_04030</name>
</gene>
<reference evidence="1" key="1">
    <citation type="submission" date="2020-10" db="EMBL/GenBank/DDBJ databases">
        <authorList>
            <person name="Gilroy R."/>
        </authorList>
    </citation>
    <scope>NUCLEOTIDE SEQUENCE</scope>
    <source>
        <strain evidence="1">B1-20833</strain>
    </source>
</reference>
<evidence type="ECO:0000313" key="2">
    <source>
        <dbReference type="Proteomes" id="UP000823661"/>
    </source>
</evidence>
<protein>
    <submittedName>
        <fullName evidence="1">Beta-galactosidase</fullName>
    </submittedName>
</protein>
<dbReference type="EMBL" id="JADIMI010000036">
    <property type="protein sequence ID" value="MBO8452038.1"/>
    <property type="molecule type" value="Genomic_DNA"/>
</dbReference>
<sequence length="483" mass="55105">MKRVIMISAAIAAAVAFSGCRKDNGTDGPQKMTDADVITVFEADMETHLRNPYMGWTLYCPFNDIPSAYWRRMDEAAREYASILYIRWTWADMEPSEGQYAWDNNDRFKQFIEGARERGIRLCFRVYVDSYAQGKNATPQWVLDHAESYEPNGNNGGYLTPYGDDPYFLEKYTNFIRAFGEEFNDPTLVDYVDSYGLGFSGEENNIRWLDEENSVEAFSTVVRAYEEAFDKVVNVVNYGKSDAEAAIVYDELGFCTRRDGYGMEQWFPAAERMKFASLFPEQMLVAEAGYGYDYDWSVAEGGKYGQWVNYSKDIVKLALETNVNYLDLRDATTTDHWLEENPDGVKEFLSKGGYRICPVEVRYKTENGRLTVQHSWMNYGVGILPNHNPHLGYKYRIALGLFDSEGREVTRLLSDQIEVSRLVDGNELMATDEIDLTGIGPGRYRLGIAIINTRENDSKDITLAVMDPEKITGEWVYAGDVSI</sequence>
<dbReference type="SUPFAM" id="SSF51445">
    <property type="entry name" value="(Trans)glycosidases"/>
    <property type="match status" value="1"/>
</dbReference>
<comment type="caution">
    <text evidence="1">The sequence shown here is derived from an EMBL/GenBank/DDBJ whole genome shotgun (WGS) entry which is preliminary data.</text>
</comment>
<dbReference type="Proteomes" id="UP000823661">
    <property type="component" value="Unassembled WGS sequence"/>
</dbReference>
<dbReference type="Gene3D" id="3.20.20.80">
    <property type="entry name" value="Glycosidases"/>
    <property type="match status" value="1"/>
</dbReference>
<dbReference type="InterPro" id="IPR017853">
    <property type="entry name" value="GH"/>
</dbReference>